<gene>
    <name evidence="1" type="ORF">BpHYR1_035773</name>
</gene>
<dbReference type="AlphaFoldDB" id="A0A3M7S5G4"/>
<dbReference type="Proteomes" id="UP000276133">
    <property type="component" value="Unassembled WGS sequence"/>
</dbReference>
<name>A0A3M7S5G4_BRAPC</name>
<evidence type="ECO:0000313" key="2">
    <source>
        <dbReference type="Proteomes" id="UP000276133"/>
    </source>
</evidence>
<dbReference type="EMBL" id="REGN01002027">
    <property type="protein sequence ID" value="RNA30885.1"/>
    <property type="molecule type" value="Genomic_DNA"/>
</dbReference>
<accession>A0A3M7S5G4</accession>
<evidence type="ECO:0000313" key="1">
    <source>
        <dbReference type="EMBL" id="RNA30885.1"/>
    </source>
</evidence>
<comment type="caution">
    <text evidence="1">The sequence shown here is derived from an EMBL/GenBank/DDBJ whole genome shotgun (WGS) entry which is preliminary data.</text>
</comment>
<dbReference type="OrthoDB" id="10603979at2759"/>
<keyword evidence="2" id="KW-1185">Reference proteome</keyword>
<protein>
    <submittedName>
        <fullName evidence="1">Uncharacterized protein</fullName>
    </submittedName>
</protein>
<organism evidence="1 2">
    <name type="scientific">Brachionus plicatilis</name>
    <name type="common">Marine rotifer</name>
    <name type="synonym">Brachionus muelleri</name>
    <dbReference type="NCBI Taxonomy" id="10195"/>
    <lineage>
        <taxon>Eukaryota</taxon>
        <taxon>Metazoa</taxon>
        <taxon>Spiralia</taxon>
        <taxon>Gnathifera</taxon>
        <taxon>Rotifera</taxon>
        <taxon>Eurotatoria</taxon>
        <taxon>Monogononta</taxon>
        <taxon>Pseudotrocha</taxon>
        <taxon>Ploima</taxon>
        <taxon>Brachionidae</taxon>
        <taxon>Brachionus</taxon>
    </lineage>
</organism>
<proteinExistence type="predicted"/>
<sequence length="130" mass="14831">MFTSKENSFNKNGGEENSLKQQSDITFVVNLTVSVDISLTDHFIHFFISELFAQIGHDVTQLGGRNEAVAIFVKDAESLADLFLGVCVLHFSSHHVNKMQQRRIFVQLNLDFTTKKRPIAQKKNLSRNEY</sequence>
<reference evidence="1 2" key="1">
    <citation type="journal article" date="2018" name="Sci. Rep.">
        <title>Genomic signatures of local adaptation to the degree of environmental predictability in rotifers.</title>
        <authorList>
            <person name="Franch-Gras L."/>
            <person name="Hahn C."/>
            <person name="Garcia-Roger E.M."/>
            <person name="Carmona M.J."/>
            <person name="Serra M."/>
            <person name="Gomez A."/>
        </authorList>
    </citation>
    <scope>NUCLEOTIDE SEQUENCE [LARGE SCALE GENOMIC DNA]</scope>
    <source>
        <strain evidence="1">HYR1</strain>
    </source>
</reference>